<accession>A0A0A8YNA0</accession>
<sequence length="27" mass="3045">MAGRRCLDRGKEARGMPTWAGPPWTDE</sequence>
<dbReference type="AlphaFoldDB" id="A0A0A8YNA0"/>
<reference evidence="2" key="1">
    <citation type="submission" date="2014-09" db="EMBL/GenBank/DDBJ databases">
        <authorList>
            <person name="Magalhaes I.L.F."/>
            <person name="Oliveira U."/>
            <person name="Santos F.R."/>
            <person name="Vidigal T.H.D.A."/>
            <person name="Brescovit A.D."/>
            <person name="Santos A.J."/>
        </authorList>
    </citation>
    <scope>NUCLEOTIDE SEQUENCE</scope>
    <source>
        <tissue evidence="2">Shoot tissue taken approximately 20 cm above the soil surface</tissue>
    </source>
</reference>
<feature type="region of interest" description="Disordered" evidence="1">
    <location>
        <begin position="1"/>
        <end position="27"/>
    </location>
</feature>
<name>A0A0A8YNA0_ARUDO</name>
<protein>
    <submittedName>
        <fullName evidence="2">Uncharacterized protein</fullName>
    </submittedName>
</protein>
<dbReference type="EMBL" id="GBRH01270747">
    <property type="protein sequence ID" value="JAD27148.1"/>
    <property type="molecule type" value="Transcribed_RNA"/>
</dbReference>
<feature type="compositionally biased region" description="Basic and acidic residues" evidence="1">
    <location>
        <begin position="1"/>
        <end position="14"/>
    </location>
</feature>
<evidence type="ECO:0000313" key="2">
    <source>
        <dbReference type="EMBL" id="JAD27148.1"/>
    </source>
</evidence>
<reference evidence="2" key="2">
    <citation type="journal article" date="2015" name="Data Brief">
        <title>Shoot transcriptome of the giant reed, Arundo donax.</title>
        <authorList>
            <person name="Barrero R.A."/>
            <person name="Guerrero F.D."/>
            <person name="Moolhuijzen P."/>
            <person name="Goolsby J.A."/>
            <person name="Tidwell J."/>
            <person name="Bellgard S.E."/>
            <person name="Bellgard M.I."/>
        </authorList>
    </citation>
    <scope>NUCLEOTIDE SEQUENCE</scope>
    <source>
        <tissue evidence="2">Shoot tissue taken approximately 20 cm above the soil surface</tissue>
    </source>
</reference>
<evidence type="ECO:0000256" key="1">
    <source>
        <dbReference type="SAM" id="MobiDB-lite"/>
    </source>
</evidence>
<organism evidence="2">
    <name type="scientific">Arundo donax</name>
    <name type="common">Giant reed</name>
    <name type="synonym">Donax arundinaceus</name>
    <dbReference type="NCBI Taxonomy" id="35708"/>
    <lineage>
        <taxon>Eukaryota</taxon>
        <taxon>Viridiplantae</taxon>
        <taxon>Streptophyta</taxon>
        <taxon>Embryophyta</taxon>
        <taxon>Tracheophyta</taxon>
        <taxon>Spermatophyta</taxon>
        <taxon>Magnoliopsida</taxon>
        <taxon>Liliopsida</taxon>
        <taxon>Poales</taxon>
        <taxon>Poaceae</taxon>
        <taxon>PACMAD clade</taxon>
        <taxon>Arundinoideae</taxon>
        <taxon>Arundineae</taxon>
        <taxon>Arundo</taxon>
    </lineage>
</organism>
<proteinExistence type="predicted"/>